<comment type="caution">
    <text evidence="2">The sequence shown here is derived from an EMBL/GenBank/DDBJ whole genome shotgun (WGS) entry which is preliminary data.</text>
</comment>
<dbReference type="InterPro" id="IPR000257">
    <property type="entry name" value="Uroporphyrinogen_deCOase"/>
</dbReference>
<dbReference type="AlphaFoldDB" id="A0A7C3MKG4"/>
<proteinExistence type="predicted"/>
<dbReference type="PANTHER" id="PTHR47099:SF1">
    <property type="entry name" value="METHYLCOBAMIDE:COM METHYLTRANSFERASE MTBA"/>
    <property type="match status" value="1"/>
</dbReference>
<dbReference type="InterPro" id="IPR038071">
    <property type="entry name" value="UROD/MetE-like_sf"/>
</dbReference>
<name>A0A7C3MKG4_DICTH</name>
<dbReference type="Pfam" id="PF01208">
    <property type="entry name" value="URO-D"/>
    <property type="match status" value="1"/>
</dbReference>
<dbReference type="GO" id="GO:0006779">
    <property type="term" value="P:porphyrin-containing compound biosynthetic process"/>
    <property type="evidence" value="ECO:0007669"/>
    <property type="project" value="InterPro"/>
</dbReference>
<dbReference type="GO" id="GO:0004853">
    <property type="term" value="F:uroporphyrinogen decarboxylase activity"/>
    <property type="evidence" value="ECO:0007669"/>
    <property type="project" value="InterPro"/>
</dbReference>
<evidence type="ECO:0000259" key="1">
    <source>
        <dbReference type="Pfam" id="PF01208"/>
    </source>
</evidence>
<evidence type="ECO:0000313" key="2">
    <source>
        <dbReference type="EMBL" id="HFX13171.1"/>
    </source>
</evidence>
<organism evidence="2">
    <name type="scientific">Dictyoglomus thermophilum</name>
    <dbReference type="NCBI Taxonomy" id="14"/>
    <lineage>
        <taxon>Bacteria</taxon>
        <taxon>Pseudomonadati</taxon>
        <taxon>Dictyoglomota</taxon>
        <taxon>Dictyoglomia</taxon>
        <taxon>Dictyoglomales</taxon>
        <taxon>Dictyoglomaceae</taxon>
        <taxon>Dictyoglomus</taxon>
    </lineage>
</organism>
<feature type="domain" description="Uroporphyrinogen decarboxylase (URO-D)" evidence="1">
    <location>
        <begin position="75"/>
        <end position="346"/>
    </location>
</feature>
<dbReference type="EMBL" id="DTIN01000011">
    <property type="protein sequence ID" value="HFX13171.1"/>
    <property type="molecule type" value="Genomic_DNA"/>
</dbReference>
<dbReference type="CDD" id="cd03465">
    <property type="entry name" value="URO-D_like"/>
    <property type="match status" value="1"/>
</dbReference>
<gene>
    <name evidence="2" type="ORF">ENW00_03305</name>
</gene>
<dbReference type="InterPro" id="IPR052024">
    <property type="entry name" value="Methanogen_methyltrans"/>
</dbReference>
<dbReference type="SUPFAM" id="SSF51726">
    <property type="entry name" value="UROD/MetE-like"/>
    <property type="match status" value="1"/>
</dbReference>
<sequence>MKEKDWDILLKAVQFKEQDDIPIALIVDSPWIPGYLGISHLQFYVVPEIWIEAYKEIKKQFSEVIFIPDFWVEYGMAQEPSGFGSKIIFYENSTPSIEPIIYSADDLPEFLKRVKKPNPKTDGLMPLVLELYKYVEPKINSMGESIKIVAARGPFAVASHLMGVTEFLVSIKLYPEEAKKLIDITTELVIDFLTAQIEILHEVEGILVLDDIVGFFSERDYLEFVHPSLKKIFSTFDFPVKIYHNDTNNNVFYKYLPDLGINIFNFTHLQNIKDVYEMTQGKICLMGNVPPLDILVKGKEEDVKRSVENILKDYGQKKGIILSAGGGVSPGTPGENIRALIEAVKKFKF</sequence>
<dbReference type="PANTHER" id="PTHR47099">
    <property type="entry name" value="METHYLCOBAMIDE:COM METHYLTRANSFERASE MTBA"/>
    <property type="match status" value="1"/>
</dbReference>
<accession>A0A7C3MKG4</accession>
<reference evidence="2" key="1">
    <citation type="journal article" date="2020" name="mSystems">
        <title>Genome- and Community-Level Interaction Insights into Carbon Utilization and Element Cycling Functions of Hydrothermarchaeota in Hydrothermal Sediment.</title>
        <authorList>
            <person name="Zhou Z."/>
            <person name="Liu Y."/>
            <person name="Xu W."/>
            <person name="Pan J."/>
            <person name="Luo Z.H."/>
            <person name="Li M."/>
        </authorList>
    </citation>
    <scope>NUCLEOTIDE SEQUENCE [LARGE SCALE GENOMIC DNA]</scope>
    <source>
        <strain evidence="2">SpSt-81</strain>
    </source>
</reference>
<dbReference type="Gene3D" id="3.20.20.210">
    <property type="match status" value="1"/>
</dbReference>
<protein>
    <submittedName>
        <fullName evidence="2">Uroporphyrinogen decarboxylase</fullName>
    </submittedName>
</protein>